<dbReference type="PANTHER" id="PTHR32410:SF160">
    <property type="entry name" value="CYSTEINE_HISTIDINE-RICH C1 DOMAIN FAMILY PROTEIN"/>
    <property type="match status" value="1"/>
</dbReference>
<dbReference type="OrthoDB" id="1035357at2759"/>
<feature type="domain" description="DC1" evidence="2">
    <location>
        <begin position="264"/>
        <end position="321"/>
    </location>
</feature>
<dbReference type="InterPro" id="IPR004146">
    <property type="entry name" value="DC1"/>
</dbReference>
<gene>
    <name evidence="4" type="ORF">Bca52824_044411</name>
</gene>
<evidence type="ECO:0000256" key="1">
    <source>
        <dbReference type="ARBA" id="ARBA00022737"/>
    </source>
</evidence>
<keyword evidence="1" id="KW-0677">Repeat</keyword>
<organism evidence="4 5">
    <name type="scientific">Brassica carinata</name>
    <name type="common">Ethiopian mustard</name>
    <name type="synonym">Abyssinian cabbage</name>
    <dbReference type="NCBI Taxonomy" id="52824"/>
    <lineage>
        <taxon>Eukaryota</taxon>
        <taxon>Viridiplantae</taxon>
        <taxon>Streptophyta</taxon>
        <taxon>Embryophyta</taxon>
        <taxon>Tracheophyta</taxon>
        <taxon>Spermatophyta</taxon>
        <taxon>Magnoliopsida</taxon>
        <taxon>eudicotyledons</taxon>
        <taxon>Gunneridae</taxon>
        <taxon>Pentapetalae</taxon>
        <taxon>rosids</taxon>
        <taxon>malvids</taxon>
        <taxon>Brassicales</taxon>
        <taxon>Brassicaceae</taxon>
        <taxon>Brassiceae</taxon>
        <taxon>Brassica</taxon>
    </lineage>
</organism>
<feature type="domain" description="DC1-like C-terminal" evidence="3">
    <location>
        <begin position="341"/>
        <end position="380"/>
    </location>
</feature>
<dbReference type="InterPro" id="IPR053192">
    <property type="entry name" value="Vacuole_Formation_Reg"/>
</dbReference>
<evidence type="ECO:0008006" key="6">
    <source>
        <dbReference type="Google" id="ProtNLM"/>
    </source>
</evidence>
<dbReference type="SUPFAM" id="SSF57889">
    <property type="entry name" value="Cysteine-rich domain"/>
    <property type="match status" value="2"/>
</dbReference>
<comment type="caution">
    <text evidence="4">The sequence shown here is derived from an EMBL/GenBank/DDBJ whole genome shotgun (WGS) entry which is preliminary data.</text>
</comment>
<dbReference type="InterPro" id="IPR054483">
    <property type="entry name" value="DC1-like_CT"/>
</dbReference>
<dbReference type="Pfam" id="PF03107">
    <property type="entry name" value="C1_2"/>
    <property type="match status" value="2"/>
</dbReference>
<accession>A0A8X7S0Z0</accession>
<sequence length="384" mass="44114">MLVDSSVQMRLICSDVYNAISLSTEVAKCGVCQRGFSSGYGGYACIDKTCGYVAHSTCATNISVWDGIDHAYGKLEEVMSSSKDASLEEMDAEIVHHFSHDHSLSRIHVDEECWQLCEAYECSFSLHEECARLSPEMDNPLHRHRLTLKVQMNINEGFFTCSVCEQYSCGFMYQCCQEDCGFKIDAKCASFTDPFEHRTHKCPLYLRLEEGGGKERGGFTVRKYYVCDGCDEYPTNFATCTNCEDCTLDFKCLKLPPAVRFKYDIHPLYLYSDKEHYKKQRLYKRQWPPYSWCDVCEEEIHENLLFYICFDCRITLHVKCILGNYPCMKPGRNIKVNGLEIQIASNSGACRPMCHTCHSICPDKLVFRHKDLCFCSFKCIRPSK</sequence>
<protein>
    <recommendedName>
        <fullName evidence="6">DC1 domain-containing protein</fullName>
    </recommendedName>
</protein>
<reference evidence="4 5" key="1">
    <citation type="submission" date="2020-02" db="EMBL/GenBank/DDBJ databases">
        <authorList>
            <person name="Ma Q."/>
            <person name="Huang Y."/>
            <person name="Song X."/>
            <person name="Pei D."/>
        </authorList>
    </citation>
    <scope>NUCLEOTIDE SEQUENCE [LARGE SCALE GENOMIC DNA]</scope>
    <source>
        <strain evidence="4">Sxm20200214</strain>
        <tissue evidence="4">Leaf</tissue>
    </source>
</reference>
<proteinExistence type="predicted"/>
<evidence type="ECO:0000259" key="3">
    <source>
        <dbReference type="Pfam" id="PF22926"/>
    </source>
</evidence>
<dbReference type="InterPro" id="IPR046349">
    <property type="entry name" value="C1-like_sf"/>
</dbReference>
<dbReference type="PANTHER" id="PTHR32410">
    <property type="entry name" value="CYSTEINE/HISTIDINE-RICH C1 DOMAIN FAMILY PROTEIN"/>
    <property type="match status" value="1"/>
</dbReference>
<keyword evidence="5" id="KW-1185">Reference proteome</keyword>
<evidence type="ECO:0000313" key="4">
    <source>
        <dbReference type="EMBL" id="KAG2297742.1"/>
    </source>
</evidence>
<name>A0A8X7S0Z0_BRACI</name>
<dbReference type="Pfam" id="PF22926">
    <property type="entry name" value="C1-like_CT"/>
    <property type="match status" value="1"/>
</dbReference>
<feature type="domain" description="DC1" evidence="2">
    <location>
        <begin position="140"/>
        <end position="189"/>
    </location>
</feature>
<dbReference type="AlphaFoldDB" id="A0A8X7S0Z0"/>
<evidence type="ECO:0000313" key="5">
    <source>
        <dbReference type="Proteomes" id="UP000886595"/>
    </source>
</evidence>
<dbReference type="EMBL" id="JAAMPC010000009">
    <property type="protein sequence ID" value="KAG2297742.1"/>
    <property type="molecule type" value="Genomic_DNA"/>
</dbReference>
<dbReference type="Proteomes" id="UP000886595">
    <property type="component" value="Unassembled WGS sequence"/>
</dbReference>
<evidence type="ECO:0000259" key="2">
    <source>
        <dbReference type="Pfam" id="PF03107"/>
    </source>
</evidence>